<dbReference type="Pfam" id="PF07715">
    <property type="entry name" value="Plug"/>
    <property type="match status" value="1"/>
</dbReference>
<evidence type="ECO:0000256" key="3">
    <source>
        <dbReference type="ARBA" id="ARBA00022452"/>
    </source>
</evidence>
<evidence type="ECO:0000256" key="5">
    <source>
        <dbReference type="ARBA" id="ARBA00022692"/>
    </source>
</evidence>
<dbReference type="Proteomes" id="UP001595555">
    <property type="component" value="Unassembled WGS sequence"/>
</dbReference>
<comment type="subcellular location">
    <subcellularLocation>
        <location evidence="1 12">Cell outer membrane</location>
        <topology evidence="1 12">Multi-pass membrane protein</topology>
    </subcellularLocation>
</comment>
<evidence type="ECO:0000256" key="6">
    <source>
        <dbReference type="ARBA" id="ARBA00022729"/>
    </source>
</evidence>
<keyword evidence="2 12" id="KW-0813">Transport</keyword>
<dbReference type="Gene3D" id="2.40.170.20">
    <property type="entry name" value="TonB-dependent receptor, beta-barrel domain"/>
    <property type="match status" value="1"/>
</dbReference>
<keyword evidence="8" id="KW-0406">Ion transport</keyword>
<reference evidence="17" key="1">
    <citation type="journal article" date="2019" name="Int. J. Syst. Evol. Microbiol.">
        <title>The Global Catalogue of Microorganisms (GCM) 10K type strain sequencing project: providing services to taxonomists for standard genome sequencing and annotation.</title>
        <authorList>
            <consortium name="The Broad Institute Genomics Platform"/>
            <consortium name="The Broad Institute Genome Sequencing Center for Infectious Disease"/>
            <person name="Wu L."/>
            <person name="Ma J."/>
        </authorList>
    </citation>
    <scope>NUCLEOTIDE SEQUENCE [LARGE SCALE GENOMIC DNA]</scope>
    <source>
        <strain evidence="17">KCTC 52237</strain>
    </source>
</reference>
<keyword evidence="5 12" id="KW-0812">Transmembrane</keyword>
<dbReference type="PANTHER" id="PTHR32552">
    <property type="entry name" value="FERRICHROME IRON RECEPTOR-RELATED"/>
    <property type="match status" value="1"/>
</dbReference>
<proteinExistence type="inferred from homology"/>
<dbReference type="Gene3D" id="2.170.130.10">
    <property type="entry name" value="TonB-dependent receptor, plug domain"/>
    <property type="match status" value="1"/>
</dbReference>
<evidence type="ECO:0000313" key="17">
    <source>
        <dbReference type="Proteomes" id="UP001595555"/>
    </source>
</evidence>
<keyword evidence="11 12" id="KW-0998">Cell outer membrane</keyword>
<keyword evidence="7" id="KW-0408">Iron</keyword>
<dbReference type="SUPFAM" id="SSF56935">
    <property type="entry name" value="Porins"/>
    <property type="match status" value="1"/>
</dbReference>
<accession>A0ABV7F9H4</accession>
<comment type="caution">
    <text evidence="16">The sequence shown here is derived from an EMBL/GenBank/DDBJ whole genome shotgun (WGS) entry which is preliminary data.</text>
</comment>
<evidence type="ECO:0000313" key="16">
    <source>
        <dbReference type="EMBL" id="MFC3114194.1"/>
    </source>
</evidence>
<keyword evidence="6" id="KW-0732">Signal</keyword>
<evidence type="ECO:0000256" key="13">
    <source>
        <dbReference type="RuleBase" id="RU003357"/>
    </source>
</evidence>
<dbReference type="InterPro" id="IPR039426">
    <property type="entry name" value="TonB-dep_rcpt-like"/>
</dbReference>
<protein>
    <submittedName>
        <fullName evidence="16">TonB-dependent receptor family protein</fullName>
    </submittedName>
</protein>
<feature type="domain" description="TonB-dependent receptor-like beta-barrel" evidence="14">
    <location>
        <begin position="251"/>
        <end position="639"/>
    </location>
</feature>
<evidence type="ECO:0000256" key="10">
    <source>
        <dbReference type="ARBA" id="ARBA00023136"/>
    </source>
</evidence>
<keyword evidence="3 12" id="KW-1134">Transmembrane beta strand</keyword>
<evidence type="ECO:0000256" key="7">
    <source>
        <dbReference type="ARBA" id="ARBA00023004"/>
    </source>
</evidence>
<dbReference type="PROSITE" id="PS52016">
    <property type="entry name" value="TONB_DEPENDENT_REC_3"/>
    <property type="match status" value="1"/>
</dbReference>
<keyword evidence="16" id="KW-0675">Receptor</keyword>
<dbReference type="InterPro" id="IPR036942">
    <property type="entry name" value="Beta-barrel_TonB_sf"/>
</dbReference>
<feature type="domain" description="TonB-dependent receptor plug" evidence="15">
    <location>
        <begin position="65"/>
        <end position="152"/>
    </location>
</feature>
<dbReference type="EMBL" id="JBHRTF010000001">
    <property type="protein sequence ID" value="MFC3114194.1"/>
    <property type="molecule type" value="Genomic_DNA"/>
</dbReference>
<evidence type="ECO:0000256" key="9">
    <source>
        <dbReference type="ARBA" id="ARBA00023077"/>
    </source>
</evidence>
<evidence type="ECO:0000256" key="4">
    <source>
        <dbReference type="ARBA" id="ARBA00022496"/>
    </source>
</evidence>
<dbReference type="PANTHER" id="PTHR32552:SF89">
    <property type="entry name" value="CATECHOLATE SIDEROPHORE RECEPTOR FIU"/>
    <property type="match status" value="1"/>
</dbReference>
<dbReference type="InterPro" id="IPR012910">
    <property type="entry name" value="Plug_dom"/>
</dbReference>
<evidence type="ECO:0000256" key="8">
    <source>
        <dbReference type="ARBA" id="ARBA00023065"/>
    </source>
</evidence>
<dbReference type="Pfam" id="PF00593">
    <property type="entry name" value="TonB_dep_Rec_b-barrel"/>
    <property type="match status" value="1"/>
</dbReference>
<evidence type="ECO:0000256" key="2">
    <source>
        <dbReference type="ARBA" id="ARBA00022448"/>
    </source>
</evidence>
<keyword evidence="10 12" id="KW-0472">Membrane</keyword>
<dbReference type="RefSeq" id="WP_378115312.1">
    <property type="nucleotide sequence ID" value="NZ_JBHRTF010000001.1"/>
</dbReference>
<evidence type="ECO:0000256" key="1">
    <source>
        <dbReference type="ARBA" id="ARBA00004571"/>
    </source>
</evidence>
<name>A0ABV7F9H4_9GAMM</name>
<evidence type="ECO:0000256" key="12">
    <source>
        <dbReference type="PROSITE-ProRule" id="PRU01360"/>
    </source>
</evidence>
<keyword evidence="9 13" id="KW-0798">TonB box</keyword>
<gene>
    <name evidence="16" type="ORF">ACFODX_01405</name>
</gene>
<organism evidence="16 17">
    <name type="scientific">Cellvibrio fontiphilus</name>
    <dbReference type="NCBI Taxonomy" id="1815559"/>
    <lineage>
        <taxon>Bacteria</taxon>
        <taxon>Pseudomonadati</taxon>
        <taxon>Pseudomonadota</taxon>
        <taxon>Gammaproteobacteria</taxon>
        <taxon>Cellvibrionales</taxon>
        <taxon>Cellvibrionaceae</taxon>
        <taxon>Cellvibrio</taxon>
    </lineage>
</organism>
<dbReference type="InterPro" id="IPR037066">
    <property type="entry name" value="Plug_dom_sf"/>
</dbReference>
<comment type="similarity">
    <text evidence="12 13">Belongs to the TonB-dependent receptor family.</text>
</comment>
<evidence type="ECO:0000256" key="11">
    <source>
        <dbReference type="ARBA" id="ARBA00023237"/>
    </source>
</evidence>
<keyword evidence="17" id="KW-1185">Reference proteome</keyword>
<evidence type="ECO:0000259" key="15">
    <source>
        <dbReference type="Pfam" id="PF07715"/>
    </source>
</evidence>
<dbReference type="InterPro" id="IPR000531">
    <property type="entry name" value="Beta-barrel_TonB"/>
</dbReference>
<keyword evidence="4" id="KW-0410">Iron transport</keyword>
<sequence>MFIQVKPYLSFITLSGLLVLGPVGHVRAQEMLETLIVSGDAPAPALAGRIMSNQASDFHPGARLDSAELLQNLPGIQVDSRSNYAQDTRISLRGFGARSAFGVRGIDLQVDGIPMSTPDGQGQLGSVILDNIQRVEVLRGPIAGLYGNGAGGVIALQTAAPEITQLSLGVAAGDPGLQRQTLAGEWREGAAAARLQLANTQVDGERPHAYAEREQGIAQLYYRTAGDLDIALKHERNRDPLLQDPLSLRPDEWRTNPRQTNPVAETFNTRKTVDYEQTSVSLRRSEGQTRWQTSVWQGERAITQYLGFRNGDTTVDGIRFLGSGGVVDLARDFAGASATLTQGFELLAMPADLSVGVELAQMEDSRRGFVNNNGTAGDLRRHELGKVDSLDGFALLQLTPINGLSLYSGARRGQMDTEVKDYFVVAGNPDDSGARDYRETAYAFGSNYQLNAQWEFFASRGRGYETPTLTEMAYKRIGSGLNTALEAAVNYQTEWGVNYRLDDRLEVVLTQFAIDSNNELVVDQSVGGRTSYRNAAATEREGSELFGRYAFGSHWRLLGSAQFTDAIFAAGTLDGKQLPGVAREQYQLGLQWLPFGSEVLQLAAQLQQRSRVFTADDNAVAAPGYRTFDLSAQGEYSLSAINLGWWLKIANLSDENYVGSVVVNQANGRAFEPALGRNVTAGINMQYAF</sequence>
<evidence type="ECO:0000259" key="14">
    <source>
        <dbReference type="Pfam" id="PF00593"/>
    </source>
</evidence>